<feature type="region of interest" description="Disordered" evidence="1">
    <location>
        <begin position="161"/>
        <end position="180"/>
    </location>
</feature>
<feature type="transmembrane region" description="Helical" evidence="2">
    <location>
        <begin position="33"/>
        <end position="52"/>
    </location>
</feature>
<dbReference type="PANTHER" id="PTHR31685:SF3">
    <property type="entry name" value="INTEGRAL MEMBRANE PROTEIN (AFU_ORTHOLOGUE AFUA_6G12730)"/>
    <property type="match status" value="1"/>
</dbReference>
<name>A0A5C3QBW7_9AGAR</name>
<feature type="region of interest" description="Disordered" evidence="1">
    <location>
        <begin position="129"/>
        <end position="152"/>
    </location>
</feature>
<accession>A0A5C3QBW7</accession>
<evidence type="ECO:0000259" key="4">
    <source>
        <dbReference type="Pfam" id="PF10348"/>
    </source>
</evidence>
<evidence type="ECO:0000256" key="1">
    <source>
        <dbReference type="SAM" id="MobiDB-lite"/>
    </source>
</evidence>
<reference evidence="6 7" key="1">
    <citation type="journal article" date="2019" name="Nat. Ecol. Evol.">
        <title>Megaphylogeny resolves global patterns of mushroom evolution.</title>
        <authorList>
            <person name="Varga T."/>
            <person name="Krizsan K."/>
            <person name="Foldi C."/>
            <person name="Dima B."/>
            <person name="Sanchez-Garcia M."/>
            <person name="Sanchez-Ramirez S."/>
            <person name="Szollosi G.J."/>
            <person name="Szarkandi J.G."/>
            <person name="Papp V."/>
            <person name="Albert L."/>
            <person name="Andreopoulos W."/>
            <person name="Angelini C."/>
            <person name="Antonin V."/>
            <person name="Barry K.W."/>
            <person name="Bougher N.L."/>
            <person name="Buchanan P."/>
            <person name="Buyck B."/>
            <person name="Bense V."/>
            <person name="Catcheside P."/>
            <person name="Chovatia M."/>
            <person name="Cooper J."/>
            <person name="Damon W."/>
            <person name="Desjardin D."/>
            <person name="Finy P."/>
            <person name="Geml J."/>
            <person name="Haridas S."/>
            <person name="Hughes K."/>
            <person name="Justo A."/>
            <person name="Karasinski D."/>
            <person name="Kautmanova I."/>
            <person name="Kiss B."/>
            <person name="Kocsube S."/>
            <person name="Kotiranta H."/>
            <person name="LaButti K.M."/>
            <person name="Lechner B.E."/>
            <person name="Liimatainen K."/>
            <person name="Lipzen A."/>
            <person name="Lukacs Z."/>
            <person name="Mihaltcheva S."/>
            <person name="Morgado L.N."/>
            <person name="Niskanen T."/>
            <person name="Noordeloos M.E."/>
            <person name="Ohm R.A."/>
            <person name="Ortiz-Santana B."/>
            <person name="Ovrebo C."/>
            <person name="Racz N."/>
            <person name="Riley R."/>
            <person name="Savchenko A."/>
            <person name="Shiryaev A."/>
            <person name="Soop K."/>
            <person name="Spirin V."/>
            <person name="Szebenyi C."/>
            <person name="Tomsovsky M."/>
            <person name="Tulloss R.E."/>
            <person name="Uehling J."/>
            <person name="Grigoriev I.V."/>
            <person name="Vagvolgyi C."/>
            <person name="Papp T."/>
            <person name="Martin F.M."/>
            <person name="Miettinen O."/>
            <person name="Hibbett D.S."/>
            <person name="Nagy L.G."/>
        </authorList>
    </citation>
    <scope>NUCLEOTIDE SEQUENCE [LARGE SCALE GENOMIC DNA]</scope>
    <source>
        <strain evidence="6 7">CBS 309.79</strain>
    </source>
</reference>
<feature type="signal peptide" evidence="3">
    <location>
        <begin position="1"/>
        <end position="21"/>
    </location>
</feature>
<proteinExistence type="predicted"/>
<dbReference type="Pfam" id="PF10348">
    <property type="entry name" value="DUF2427"/>
    <property type="match status" value="1"/>
</dbReference>
<dbReference type="STRING" id="1884261.A0A5C3QBW7"/>
<gene>
    <name evidence="6" type="ORF">BDV98DRAFT_613482</name>
</gene>
<dbReference type="OrthoDB" id="4005299at2759"/>
<sequence length="488" mass="54149">MAAHVVFMSLAFFLALPAGIALRSVRHSLHGPAVVSFHCLCALGCACSALYAKSTPNIKQGYAIIVGSLCLSSIDVSQRLLRSYRYIRSGRKLQPRIVWDHFVRGVEEHQPKTLDSEYETSVAEAAQPLGSYSRPTSPDWSEEQHTDPQSEVYHHRRHYSHTSEGTLVSPSPARDSSFEKSGEPSAHVWAPVGGIAFAAVERALAFLGFVVLTTGVVTYTEGGLFWCYGLINFARLLGALADLGWSWNRLAHGRPKATAEMVESLIIFTYGVPNTWMERWGASAGDPYTTKQIQHIGIAVMFWFAGLLGIAIESNWVRQVLAQTLLQSSARGTNEPSSDTQYGWSFNPFPALVIGVRPFWGIIRVIDPGHLLQVQIHTFWGGFLVAFSARRIFTYFLIWLKPPQETSPSRPPTEAMASFFSACGGLTFMMSTEELTIAAMRRGRDDAMMFLNVAVAVTCFAFCWVLLVVVFMAWLKRNSLLKCTFCRG</sequence>
<feature type="transmembrane region" description="Helical" evidence="2">
    <location>
        <begin position="450"/>
        <end position="475"/>
    </location>
</feature>
<evidence type="ECO:0000313" key="6">
    <source>
        <dbReference type="EMBL" id="TFK99066.1"/>
    </source>
</evidence>
<keyword evidence="2" id="KW-1133">Transmembrane helix</keyword>
<dbReference type="AlphaFoldDB" id="A0A5C3QBW7"/>
<evidence type="ECO:0000313" key="7">
    <source>
        <dbReference type="Proteomes" id="UP000305067"/>
    </source>
</evidence>
<evidence type="ECO:0000256" key="2">
    <source>
        <dbReference type="SAM" id="Phobius"/>
    </source>
</evidence>
<feature type="domain" description="DUF2427" evidence="4">
    <location>
        <begin position="1"/>
        <end position="60"/>
    </location>
</feature>
<dbReference type="Pfam" id="PF10355">
    <property type="entry name" value="Ytp1"/>
    <property type="match status" value="1"/>
</dbReference>
<dbReference type="Proteomes" id="UP000305067">
    <property type="component" value="Unassembled WGS sequence"/>
</dbReference>
<evidence type="ECO:0008006" key="8">
    <source>
        <dbReference type="Google" id="ProtNLM"/>
    </source>
</evidence>
<dbReference type="PANTHER" id="PTHR31685">
    <property type="entry name" value="INTEGRAL MEMBRANE PROTEIN (AFU_ORTHOLOGUE AFUA_6G12730)-RELATED"/>
    <property type="match status" value="1"/>
</dbReference>
<keyword evidence="3" id="KW-0732">Signal</keyword>
<dbReference type="InterPro" id="IPR018825">
    <property type="entry name" value="DUF2427"/>
</dbReference>
<keyword evidence="2" id="KW-0812">Transmembrane</keyword>
<feature type="chain" id="PRO_5022881149" description="Protein YTP1-like C-terminal domain-containing protein" evidence="3">
    <location>
        <begin position="22"/>
        <end position="488"/>
    </location>
</feature>
<feature type="transmembrane region" description="Helical" evidence="2">
    <location>
        <begin position="419"/>
        <end position="438"/>
    </location>
</feature>
<organism evidence="6 7">
    <name type="scientific">Pterulicium gracile</name>
    <dbReference type="NCBI Taxonomy" id="1884261"/>
    <lineage>
        <taxon>Eukaryota</taxon>
        <taxon>Fungi</taxon>
        <taxon>Dikarya</taxon>
        <taxon>Basidiomycota</taxon>
        <taxon>Agaricomycotina</taxon>
        <taxon>Agaricomycetes</taxon>
        <taxon>Agaricomycetidae</taxon>
        <taxon>Agaricales</taxon>
        <taxon>Pleurotineae</taxon>
        <taxon>Pterulaceae</taxon>
        <taxon>Pterulicium</taxon>
    </lineage>
</organism>
<dbReference type="InterPro" id="IPR018827">
    <property type="entry name" value="YTP1_C"/>
</dbReference>
<evidence type="ECO:0000256" key="3">
    <source>
        <dbReference type="SAM" id="SignalP"/>
    </source>
</evidence>
<evidence type="ECO:0000259" key="5">
    <source>
        <dbReference type="Pfam" id="PF10355"/>
    </source>
</evidence>
<keyword evidence="2" id="KW-0472">Membrane</keyword>
<feature type="domain" description="Protein YTP1-like C-terminal" evidence="5">
    <location>
        <begin position="219"/>
        <end position="471"/>
    </location>
</feature>
<dbReference type="EMBL" id="ML178835">
    <property type="protein sequence ID" value="TFK99066.1"/>
    <property type="molecule type" value="Genomic_DNA"/>
</dbReference>
<feature type="transmembrane region" description="Helical" evidence="2">
    <location>
        <begin position="379"/>
        <end position="399"/>
    </location>
</feature>
<keyword evidence="7" id="KW-1185">Reference proteome</keyword>
<feature type="transmembrane region" description="Helical" evidence="2">
    <location>
        <begin position="293"/>
        <end position="312"/>
    </location>
</feature>
<protein>
    <recommendedName>
        <fullName evidence="8">Protein YTP1-like C-terminal domain-containing protein</fullName>
    </recommendedName>
</protein>